<dbReference type="Gene3D" id="1.10.287.110">
    <property type="entry name" value="DnaJ domain"/>
    <property type="match status" value="1"/>
</dbReference>
<organism evidence="3">
    <name type="scientific">Desulfacinum infernum</name>
    <dbReference type="NCBI Taxonomy" id="35837"/>
    <lineage>
        <taxon>Bacteria</taxon>
        <taxon>Pseudomonadati</taxon>
        <taxon>Thermodesulfobacteriota</taxon>
        <taxon>Syntrophobacteria</taxon>
        <taxon>Syntrophobacterales</taxon>
        <taxon>Syntrophobacteraceae</taxon>
        <taxon>Desulfacinum</taxon>
    </lineage>
</organism>
<dbReference type="SMART" id="SM00271">
    <property type="entry name" value="DnaJ"/>
    <property type="match status" value="1"/>
</dbReference>
<dbReference type="PROSITE" id="PS50076">
    <property type="entry name" value="DNAJ_2"/>
    <property type="match status" value="1"/>
</dbReference>
<dbReference type="Pfam" id="PF01556">
    <property type="entry name" value="DnaJ_C"/>
    <property type="match status" value="1"/>
</dbReference>
<dbReference type="SUPFAM" id="SSF46565">
    <property type="entry name" value="Chaperone J-domain"/>
    <property type="match status" value="1"/>
</dbReference>
<dbReference type="InterPro" id="IPR036869">
    <property type="entry name" value="J_dom_sf"/>
</dbReference>
<dbReference type="InterPro" id="IPR001623">
    <property type="entry name" value="DnaJ_domain"/>
</dbReference>
<sequence>MVSWEGMLRMARKDYYRILGVSRGASLDEIRKAYRTLARRHHPDRNEGDPACEERLKEINEAYSVLGDPEKKKVYDADPGVSVTRSRVSAADQVASSAARGAVGLGPWAELVERLFDDPFVDGVFFGPRGPRRRPETVPQRSFVGKRNAGAKGPSVEVHLEVAASCRERGEERWISYRAGDRVETVLVKIPPGAAEGTVLRMAGRGADSPYGGPPGDLYVVVHVVPDE</sequence>
<protein>
    <submittedName>
        <fullName evidence="3">J domain-containing protein</fullName>
    </submittedName>
</protein>
<evidence type="ECO:0000259" key="2">
    <source>
        <dbReference type="PROSITE" id="PS50076"/>
    </source>
</evidence>
<dbReference type="InterPro" id="IPR008971">
    <property type="entry name" value="HSP40/DnaJ_pept-bd"/>
</dbReference>
<name>A0A832A0G8_9BACT</name>
<dbReference type="Pfam" id="PF00226">
    <property type="entry name" value="DnaJ"/>
    <property type="match status" value="1"/>
</dbReference>
<dbReference type="Gene3D" id="2.60.260.20">
    <property type="entry name" value="Urease metallochaperone UreE, N-terminal domain"/>
    <property type="match status" value="1"/>
</dbReference>
<dbReference type="GO" id="GO:0051082">
    <property type="term" value="F:unfolded protein binding"/>
    <property type="evidence" value="ECO:0007669"/>
    <property type="project" value="InterPro"/>
</dbReference>
<dbReference type="PRINTS" id="PR00625">
    <property type="entry name" value="JDOMAIN"/>
</dbReference>
<dbReference type="CDD" id="cd06257">
    <property type="entry name" value="DnaJ"/>
    <property type="match status" value="1"/>
</dbReference>
<dbReference type="SUPFAM" id="SSF49493">
    <property type="entry name" value="HSP40/DnaJ peptide-binding domain"/>
    <property type="match status" value="1"/>
</dbReference>
<dbReference type="PANTHER" id="PTHR43096">
    <property type="entry name" value="DNAJ HOMOLOG 1, MITOCHONDRIAL-RELATED"/>
    <property type="match status" value="1"/>
</dbReference>
<accession>A0A832A0G8</accession>
<proteinExistence type="predicted"/>
<reference evidence="3" key="1">
    <citation type="journal article" date="2020" name="mSystems">
        <title>Genome- and Community-Level Interaction Insights into Carbon Utilization and Element Cycling Functions of Hydrothermarchaeota in Hydrothermal Sediment.</title>
        <authorList>
            <person name="Zhou Z."/>
            <person name="Liu Y."/>
            <person name="Xu W."/>
            <person name="Pan J."/>
            <person name="Luo Z.H."/>
            <person name="Li M."/>
        </authorList>
    </citation>
    <scope>NUCLEOTIDE SEQUENCE [LARGE SCALE GENOMIC DNA]</scope>
    <source>
        <strain evidence="3">SpSt-456</strain>
    </source>
</reference>
<dbReference type="InterPro" id="IPR002939">
    <property type="entry name" value="DnaJ_C"/>
</dbReference>
<dbReference type="AlphaFoldDB" id="A0A832A0G8"/>
<evidence type="ECO:0000256" key="1">
    <source>
        <dbReference type="ARBA" id="ARBA00023186"/>
    </source>
</evidence>
<feature type="domain" description="J" evidence="2">
    <location>
        <begin position="14"/>
        <end position="79"/>
    </location>
</feature>
<dbReference type="EMBL" id="DSTK01000019">
    <property type="protein sequence ID" value="HFK96960.1"/>
    <property type="molecule type" value="Genomic_DNA"/>
</dbReference>
<keyword evidence="1" id="KW-0143">Chaperone</keyword>
<dbReference type="GO" id="GO:0042026">
    <property type="term" value="P:protein refolding"/>
    <property type="evidence" value="ECO:0007669"/>
    <property type="project" value="TreeGrafter"/>
</dbReference>
<evidence type="ECO:0000313" key="3">
    <source>
        <dbReference type="EMBL" id="HFK96960.1"/>
    </source>
</evidence>
<dbReference type="GO" id="GO:0005737">
    <property type="term" value="C:cytoplasm"/>
    <property type="evidence" value="ECO:0007669"/>
    <property type="project" value="TreeGrafter"/>
</dbReference>
<comment type="caution">
    <text evidence="3">The sequence shown here is derived from an EMBL/GenBank/DDBJ whole genome shotgun (WGS) entry which is preliminary data.</text>
</comment>
<gene>
    <name evidence="3" type="ORF">ENS06_06490</name>
</gene>
<dbReference type="PANTHER" id="PTHR43096:SF52">
    <property type="entry name" value="DNAJ HOMOLOG 1, MITOCHONDRIAL-RELATED"/>
    <property type="match status" value="1"/>
</dbReference>